<sequence>MPWYSYAAVYFIVWWLVLFAVLPFGVRSQQEEGHVAEGTERGAPSRFGVGRTLLVTTLVSLIVYAAYFGVTDWLGYSFDDIPQIIPSAG</sequence>
<dbReference type="Proteomes" id="UP000320314">
    <property type="component" value="Unassembled WGS sequence"/>
</dbReference>
<evidence type="ECO:0000256" key="1">
    <source>
        <dbReference type="SAM" id="Phobius"/>
    </source>
</evidence>
<dbReference type="InterPro" id="IPR009935">
    <property type="entry name" value="DUF1467"/>
</dbReference>
<dbReference type="EMBL" id="VHLH01000006">
    <property type="protein sequence ID" value="TPW30437.1"/>
    <property type="molecule type" value="Genomic_DNA"/>
</dbReference>
<keyword evidence="1" id="KW-0472">Membrane</keyword>
<evidence type="ECO:0000313" key="2">
    <source>
        <dbReference type="EMBL" id="TPW30437.1"/>
    </source>
</evidence>
<comment type="caution">
    <text evidence="2">The sequence shown here is derived from an EMBL/GenBank/DDBJ whole genome shotgun (WGS) entry which is preliminary data.</text>
</comment>
<keyword evidence="1" id="KW-1133">Transmembrane helix</keyword>
<keyword evidence="1" id="KW-0812">Transmembrane</keyword>
<gene>
    <name evidence="2" type="ORF">FJU11_05360</name>
</gene>
<dbReference type="OrthoDB" id="9804637at2"/>
<dbReference type="Pfam" id="PF07330">
    <property type="entry name" value="DUF1467"/>
    <property type="match status" value="1"/>
</dbReference>
<reference evidence="2 3" key="1">
    <citation type="submission" date="2019-06" db="EMBL/GenBank/DDBJ databases">
        <authorList>
            <person name="Li M."/>
        </authorList>
    </citation>
    <scope>NUCLEOTIDE SEQUENCE [LARGE SCALE GENOMIC DNA]</scope>
    <source>
        <strain evidence="2 3">BGMRC6574</strain>
    </source>
</reference>
<feature type="transmembrane region" description="Helical" evidence="1">
    <location>
        <begin position="6"/>
        <end position="26"/>
    </location>
</feature>
<evidence type="ECO:0000313" key="3">
    <source>
        <dbReference type="Proteomes" id="UP000320314"/>
    </source>
</evidence>
<feature type="transmembrane region" description="Helical" evidence="1">
    <location>
        <begin position="47"/>
        <end position="70"/>
    </location>
</feature>
<accession>A0A506UF68</accession>
<dbReference type="AlphaFoldDB" id="A0A506UF68"/>
<dbReference type="RefSeq" id="WP_141165998.1">
    <property type="nucleotide sequence ID" value="NZ_VHLH01000006.1"/>
</dbReference>
<proteinExistence type="predicted"/>
<organism evidence="2 3">
    <name type="scientific">Pararhizobium mangrovi</name>
    <dbReference type="NCBI Taxonomy" id="2590452"/>
    <lineage>
        <taxon>Bacteria</taxon>
        <taxon>Pseudomonadati</taxon>
        <taxon>Pseudomonadota</taxon>
        <taxon>Alphaproteobacteria</taxon>
        <taxon>Hyphomicrobiales</taxon>
        <taxon>Rhizobiaceae</taxon>
        <taxon>Rhizobium/Agrobacterium group</taxon>
        <taxon>Pararhizobium</taxon>
    </lineage>
</organism>
<protein>
    <submittedName>
        <fullName evidence="2">DUF1467 family protein</fullName>
    </submittedName>
</protein>
<keyword evidence="3" id="KW-1185">Reference proteome</keyword>
<name>A0A506UF68_9HYPH</name>